<evidence type="ECO:0000313" key="9">
    <source>
        <dbReference type="Proteomes" id="UP000031937"/>
    </source>
</evidence>
<dbReference type="GO" id="GO:0016830">
    <property type="term" value="F:carbon-carbon lyase activity"/>
    <property type="evidence" value="ECO:0007669"/>
    <property type="project" value="InterPro"/>
</dbReference>
<dbReference type="PIRSF" id="PIRSF001386">
    <property type="entry name" value="Trpase"/>
    <property type="match status" value="1"/>
</dbReference>
<dbReference type="GO" id="GO:0009072">
    <property type="term" value="P:aromatic amino acid metabolic process"/>
    <property type="evidence" value="ECO:0007669"/>
    <property type="project" value="InterPro"/>
</dbReference>
<dbReference type="NCBIfam" id="NF009709">
    <property type="entry name" value="PRK13238.1"/>
    <property type="match status" value="1"/>
</dbReference>
<gene>
    <name evidence="7" type="ORF">BA92_11790</name>
    <name evidence="8" type="ORF">IE90_01460</name>
</gene>
<keyword evidence="3 5" id="KW-0663">Pyridoxal phosphate</keyword>
<dbReference type="InterPro" id="IPR011166">
    <property type="entry name" value="Beta-eliminating_lyase"/>
</dbReference>
<dbReference type="Proteomes" id="UP000031937">
    <property type="component" value="Unassembled WGS sequence"/>
</dbReference>
<dbReference type="AlphaFoldDB" id="A0A0C3R410"/>
<dbReference type="InterPro" id="IPR015421">
    <property type="entry name" value="PyrdxlP-dep_Trfase_major"/>
</dbReference>
<dbReference type="InterPro" id="IPR015422">
    <property type="entry name" value="PyrdxlP-dep_Trfase_small"/>
</dbReference>
<dbReference type="Pfam" id="PF01212">
    <property type="entry name" value="Beta_elim_lyase"/>
    <property type="match status" value="1"/>
</dbReference>
<comment type="similarity">
    <text evidence="2">Belongs to the beta-eliminating lyase family.</text>
</comment>
<evidence type="ECO:0000256" key="4">
    <source>
        <dbReference type="ARBA" id="ARBA00023239"/>
    </source>
</evidence>
<dbReference type="OrthoDB" id="9764079at2"/>
<feature type="modified residue" description="N6-(pyridoxal phosphate)lysine" evidence="5">
    <location>
        <position position="258"/>
    </location>
</feature>
<dbReference type="InterPro" id="IPR001597">
    <property type="entry name" value="ArAA_b-elim_lyase/Thr_aldolase"/>
</dbReference>
<keyword evidence="4" id="KW-0456">Lyase</keyword>
<dbReference type="CDD" id="cd00617">
    <property type="entry name" value="Tnase_like"/>
    <property type="match status" value="1"/>
</dbReference>
<evidence type="ECO:0000256" key="2">
    <source>
        <dbReference type="ARBA" id="ARBA00009721"/>
    </source>
</evidence>
<organism evidence="7 10">
    <name type="scientific">Sanguibacteroides justesenii</name>
    <dbReference type="NCBI Taxonomy" id="1547597"/>
    <lineage>
        <taxon>Bacteria</taxon>
        <taxon>Pseudomonadati</taxon>
        <taxon>Bacteroidota</taxon>
        <taxon>Bacteroidia</taxon>
        <taxon>Bacteroidales</taxon>
        <taxon>Porphyromonadaceae</taxon>
        <taxon>Sanguibacteroides</taxon>
    </lineage>
</organism>
<comment type="cofactor">
    <cofactor evidence="1 5">
        <name>pyridoxal 5'-phosphate</name>
        <dbReference type="ChEBI" id="CHEBI:597326"/>
    </cofactor>
</comment>
<dbReference type="Gene3D" id="3.40.640.10">
    <property type="entry name" value="Type I PLP-dependent aspartate aminotransferase-like (Major domain)"/>
    <property type="match status" value="1"/>
</dbReference>
<reference evidence="7 10" key="1">
    <citation type="submission" date="2014-07" db="EMBL/GenBank/DDBJ databases">
        <title>Porphyromonadaceae bacterium OUH 308042 = ATCC BAA-2681 = DSM 28342 draft genome.</title>
        <authorList>
            <person name="Sydenham T.V."/>
            <person name="Hasman H."/>
            <person name="Justensen U.S."/>
        </authorList>
    </citation>
    <scope>NUCLEOTIDE SEQUENCE [LARGE SCALE GENOMIC DNA]</scope>
    <source>
        <strain evidence="7 10">OUH 308042</strain>
    </source>
</reference>
<name>A0A0C3R410_9PORP</name>
<dbReference type="EMBL" id="JPIT01000007">
    <property type="protein sequence ID" value="KIO47285.1"/>
    <property type="molecule type" value="Genomic_DNA"/>
</dbReference>
<dbReference type="PANTHER" id="PTHR32325:SF4">
    <property type="entry name" value="TRYPTOPHANASE"/>
    <property type="match status" value="1"/>
</dbReference>
<dbReference type="EMBL" id="JPIU01000040">
    <property type="protein sequence ID" value="KIO44055.1"/>
    <property type="molecule type" value="Genomic_DNA"/>
</dbReference>
<proteinExistence type="inferred from homology"/>
<protein>
    <submittedName>
        <fullName evidence="7">Tryptophanase</fullName>
    </submittedName>
</protein>
<evidence type="ECO:0000256" key="1">
    <source>
        <dbReference type="ARBA" id="ARBA00001933"/>
    </source>
</evidence>
<sequence>MELPFSESYRIKMVETIRKSTREEREQWIKEAKYNLFNLKSDYVFIDLLTDSGTGAMSDKQWSELMLGDESYAGARSYYNMKNAIKNILGFDYFLPTHQGRAAENVLYSTIIKEGDVLPGNSHFDTTKGHIEFRKALAIDCTIDEAADTQLEIPFKGNMDPAKLEAVLKKYPKEKIPAVVLTVTNNTAGGQPVSMANIREVSAICKKYGVNLQIDSARFAENAYFIKTREKGYENKTIKEIVKEMFSYADIMTMSSKKDAIVNMGGFVAFKNEELWKKCQMFCIMNEGFITYGGMSGRDMNALAQGLDEGTEFDYLETRIKQVEYLGAKLDEYGIPYQRPAGGHAIFVDAKKILTHVPKEEFIAQTLGIELYLEAGIRGVEIGSILADRDPVTRENRYPKLELLRLAIPRRTYTNNHMDVIAAALKNVYDRRESINRGYVITKEFPIMRHFTVELEPAK</sequence>
<accession>A0A0C3R410</accession>
<keyword evidence="10" id="KW-1185">Reference proteome</keyword>
<dbReference type="SUPFAM" id="SSF53383">
    <property type="entry name" value="PLP-dependent transferases"/>
    <property type="match status" value="1"/>
</dbReference>
<dbReference type="InterPro" id="IPR015424">
    <property type="entry name" value="PyrdxlP-dep_Trfase"/>
</dbReference>
<evidence type="ECO:0000313" key="7">
    <source>
        <dbReference type="EMBL" id="KIO44055.1"/>
    </source>
</evidence>
<feature type="domain" description="Aromatic amino acid beta-eliminating lyase/threonine aldolase" evidence="6">
    <location>
        <begin position="47"/>
        <end position="423"/>
    </location>
</feature>
<evidence type="ECO:0000313" key="8">
    <source>
        <dbReference type="EMBL" id="KIO47285.1"/>
    </source>
</evidence>
<dbReference type="RefSeq" id="WP_041502109.1">
    <property type="nucleotide sequence ID" value="NZ_JPIT01000007.1"/>
</dbReference>
<dbReference type="Proteomes" id="UP000031980">
    <property type="component" value="Unassembled WGS sequence"/>
</dbReference>
<evidence type="ECO:0000256" key="3">
    <source>
        <dbReference type="ARBA" id="ARBA00022898"/>
    </source>
</evidence>
<reference evidence="8 9" key="2">
    <citation type="submission" date="2014-07" db="EMBL/GenBank/DDBJ databases">
        <title>Porphyromonadaceae bacterium OUH 334697 = ATCC BAA-2682 = DSM 28341 draft genome.</title>
        <authorList>
            <person name="Sydenham T.V."/>
            <person name="Hasman H."/>
            <person name="Justesen U.S."/>
        </authorList>
    </citation>
    <scope>NUCLEOTIDE SEQUENCE [LARGE SCALE GENOMIC DNA]</scope>
    <source>
        <strain evidence="8 9">OUH 334697</strain>
    </source>
</reference>
<comment type="caution">
    <text evidence="7">The sequence shown here is derived from an EMBL/GenBank/DDBJ whole genome shotgun (WGS) entry which is preliminary data.</text>
</comment>
<evidence type="ECO:0000313" key="10">
    <source>
        <dbReference type="Proteomes" id="UP000031980"/>
    </source>
</evidence>
<dbReference type="PANTHER" id="PTHR32325">
    <property type="entry name" value="BETA-ELIMINATING LYASE-LIKE PROTEIN-RELATED"/>
    <property type="match status" value="1"/>
</dbReference>
<evidence type="ECO:0000256" key="5">
    <source>
        <dbReference type="PIRSR" id="PIRSR611166-50"/>
    </source>
</evidence>
<evidence type="ECO:0000259" key="6">
    <source>
        <dbReference type="Pfam" id="PF01212"/>
    </source>
</evidence>
<dbReference type="Gene3D" id="3.90.1150.10">
    <property type="entry name" value="Aspartate Aminotransferase, domain 1"/>
    <property type="match status" value="1"/>
</dbReference>